<dbReference type="AlphaFoldDB" id="A0A010QNR2"/>
<dbReference type="EMBL" id="JARH01000655">
    <property type="protein sequence ID" value="EXF78330.1"/>
    <property type="molecule type" value="Genomic_DNA"/>
</dbReference>
<name>A0A010QNR2_9PEZI</name>
<evidence type="ECO:0000313" key="1">
    <source>
        <dbReference type="EMBL" id="EXF78330.1"/>
    </source>
</evidence>
<gene>
    <name evidence="1" type="ORF">CFIO01_00325</name>
</gene>
<reference evidence="1 2" key="1">
    <citation type="submission" date="2014-02" db="EMBL/GenBank/DDBJ databases">
        <title>The genome sequence of Colletotrichum fioriniae PJ7.</title>
        <authorList>
            <person name="Baroncelli R."/>
            <person name="Thon M.R."/>
        </authorList>
    </citation>
    <scope>NUCLEOTIDE SEQUENCE [LARGE SCALE GENOMIC DNA]</scope>
    <source>
        <strain evidence="1 2">PJ7</strain>
    </source>
</reference>
<keyword evidence="2" id="KW-1185">Reference proteome</keyword>
<dbReference type="OrthoDB" id="4850616at2759"/>
<evidence type="ECO:0000313" key="2">
    <source>
        <dbReference type="Proteomes" id="UP000020467"/>
    </source>
</evidence>
<accession>A0A010QNR2</accession>
<dbReference type="Proteomes" id="UP000020467">
    <property type="component" value="Unassembled WGS sequence"/>
</dbReference>
<proteinExistence type="predicted"/>
<sequence length="203" mass="22224">MTPRLPYSSPNTSKAITNLATLLFASKGIHQSKVLRRLESGVSYIVIDGKYWVAKDLTLANFGDLVAAEKPDPASITAGQAANRPAFDKPKPQSEGYALSPSLAELRPLLMMPAGADIKEEDEDLMAVAMADEENDEEYIDQPELQANVILDASREPHLLIFSPPLPRYAVLLFDDVHAEYLPAPALDDFEHQQHAPMAPMAS</sequence>
<protein>
    <submittedName>
        <fullName evidence="1">Uncharacterized protein</fullName>
    </submittedName>
</protein>
<organism evidence="1 2">
    <name type="scientific">Colletotrichum fioriniae PJ7</name>
    <dbReference type="NCBI Taxonomy" id="1445577"/>
    <lineage>
        <taxon>Eukaryota</taxon>
        <taxon>Fungi</taxon>
        <taxon>Dikarya</taxon>
        <taxon>Ascomycota</taxon>
        <taxon>Pezizomycotina</taxon>
        <taxon>Sordariomycetes</taxon>
        <taxon>Hypocreomycetidae</taxon>
        <taxon>Glomerellales</taxon>
        <taxon>Glomerellaceae</taxon>
        <taxon>Colletotrichum</taxon>
        <taxon>Colletotrichum acutatum species complex</taxon>
    </lineage>
</organism>
<comment type="caution">
    <text evidence="1">The sequence shown here is derived from an EMBL/GenBank/DDBJ whole genome shotgun (WGS) entry which is preliminary data.</text>
</comment>
<dbReference type="KEGG" id="cfj:CFIO01_00325"/>
<dbReference type="HOGENOM" id="CLU_1348813_0_0_1"/>